<evidence type="ECO:0000313" key="2">
    <source>
        <dbReference type="EMBL" id="KYQ55908.1"/>
    </source>
</evidence>
<organism evidence="2 3">
    <name type="scientific">Mycetomoellerius zeteki</name>
    <dbReference type="NCBI Taxonomy" id="64791"/>
    <lineage>
        <taxon>Eukaryota</taxon>
        <taxon>Metazoa</taxon>
        <taxon>Ecdysozoa</taxon>
        <taxon>Arthropoda</taxon>
        <taxon>Hexapoda</taxon>
        <taxon>Insecta</taxon>
        <taxon>Pterygota</taxon>
        <taxon>Neoptera</taxon>
        <taxon>Endopterygota</taxon>
        <taxon>Hymenoptera</taxon>
        <taxon>Apocrita</taxon>
        <taxon>Aculeata</taxon>
        <taxon>Formicoidea</taxon>
        <taxon>Formicidae</taxon>
        <taxon>Myrmicinae</taxon>
        <taxon>Mycetomoellerius</taxon>
    </lineage>
</organism>
<evidence type="ECO:0000256" key="1">
    <source>
        <dbReference type="SAM" id="MobiDB-lite"/>
    </source>
</evidence>
<accession>A0A151X6J3</accession>
<sequence>MGYFERDKRRAESSRAELMVGATNRRRTWRSCLTVPLEEIGNMGSRGSWVKESHRRTMVAGGEEGGEEGRGQGDGAARGRGWRELEEGGGGWFKQWWEWAELRRVMTP</sequence>
<gene>
    <name evidence="2" type="ORF">ALC60_05190</name>
</gene>
<evidence type="ECO:0000313" key="3">
    <source>
        <dbReference type="Proteomes" id="UP000075809"/>
    </source>
</evidence>
<dbReference type="AlphaFoldDB" id="A0A151X6J3"/>
<name>A0A151X6J3_9HYME</name>
<reference evidence="2 3" key="1">
    <citation type="submission" date="2015-09" db="EMBL/GenBank/DDBJ databases">
        <title>Trachymyrmex zeteki WGS genome.</title>
        <authorList>
            <person name="Nygaard S."/>
            <person name="Hu H."/>
            <person name="Boomsma J."/>
            <person name="Zhang G."/>
        </authorList>
    </citation>
    <scope>NUCLEOTIDE SEQUENCE [LARGE SCALE GENOMIC DNA]</scope>
    <source>
        <strain evidence="2">Tzet28-1</strain>
        <tissue evidence="2">Whole body</tissue>
    </source>
</reference>
<protein>
    <submittedName>
        <fullName evidence="2">Uncharacterized protein</fullName>
    </submittedName>
</protein>
<dbReference type="EMBL" id="KQ982482">
    <property type="protein sequence ID" value="KYQ55908.1"/>
    <property type="molecule type" value="Genomic_DNA"/>
</dbReference>
<dbReference type="Proteomes" id="UP000075809">
    <property type="component" value="Unassembled WGS sequence"/>
</dbReference>
<feature type="region of interest" description="Disordered" evidence="1">
    <location>
        <begin position="59"/>
        <end position="82"/>
    </location>
</feature>
<keyword evidence="3" id="KW-1185">Reference proteome</keyword>
<proteinExistence type="predicted"/>